<organism evidence="2 3">
    <name type="scientific">Thalictrum thalictroides</name>
    <name type="common">Rue-anemone</name>
    <name type="synonym">Anemone thalictroides</name>
    <dbReference type="NCBI Taxonomy" id="46969"/>
    <lineage>
        <taxon>Eukaryota</taxon>
        <taxon>Viridiplantae</taxon>
        <taxon>Streptophyta</taxon>
        <taxon>Embryophyta</taxon>
        <taxon>Tracheophyta</taxon>
        <taxon>Spermatophyta</taxon>
        <taxon>Magnoliopsida</taxon>
        <taxon>Ranunculales</taxon>
        <taxon>Ranunculaceae</taxon>
        <taxon>Thalictroideae</taxon>
        <taxon>Thalictrum</taxon>
    </lineage>
</organism>
<dbReference type="AlphaFoldDB" id="A0A7J6VML6"/>
<name>A0A7J6VML6_THATH</name>
<dbReference type="EMBL" id="JABWDY010029974">
    <property type="protein sequence ID" value="KAF5185997.1"/>
    <property type="molecule type" value="Genomic_DNA"/>
</dbReference>
<proteinExistence type="predicted"/>
<feature type="transmembrane region" description="Helical" evidence="1">
    <location>
        <begin position="40"/>
        <end position="58"/>
    </location>
</feature>
<feature type="transmembrane region" description="Helical" evidence="1">
    <location>
        <begin position="78"/>
        <end position="98"/>
    </location>
</feature>
<comment type="caution">
    <text evidence="2">The sequence shown here is derived from an EMBL/GenBank/DDBJ whole genome shotgun (WGS) entry which is preliminary data.</text>
</comment>
<keyword evidence="1" id="KW-1133">Transmembrane helix</keyword>
<keyword evidence="3" id="KW-1185">Reference proteome</keyword>
<keyword evidence="1" id="KW-0812">Transmembrane</keyword>
<protein>
    <submittedName>
        <fullName evidence="2">Uncharacterized protein</fullName>
    </submittedName>
</protein>
<evidence type="ECO:0000313" key="3">
    <source>
        <dbReference type="Proteomes" id="UP000554482"/>
    </source>
</evidence>
<dbReference type="Proteomes" id="UP000554482">
    <property type="component" value="Unassembled WGS sequence"/>
</dbReference>
<evidence type="ECO:0000256" key="1">
    <source>
        <dbReference type="SAM" id="Phobius"/>
    </source>
</evidence>
<gene>
    <name evidence="2" type="ORF">FRX31_024415</name>
</gene>
<sequence length="110" mass="12709">MWSYTGASFDYSRPLAIHIGFLFSTNFLHACLLRELLWSLEVMMTLLTFDFQVVIFYSGTIPTVQDLLLQLYSTPTTYWNTGTCCLVMIELINGICIWTDCSVSDVYYFI</sequence>
<feature type="transmembrane region" description="Helical" evidence="1">
    <location>
        <begin position="15"/>
        <end position="33"/>
    </location>
</feature>
<evidence type="ECO:0000313" key="2">
    <source>
        <dbReference type="EMBL" id="KAF5185997.1"/>
    </source>
</evidence>
<keyword evidence="1" id="KW-0472">Membrane</keyword>
<accession>A0A7J6VML6</accession>
<reference evidence="2 3" key="1">
    <citation type="submission" date="2020-06" db="EMBL/GenBank/DDBJ databases">
        <title>Transcriptomic and genomic resources for Thalictrum thalictroides and T. hernandezii: Facilitating candidate gene discovery in an emerging model plant lineage.</title>
        <authorList>
            <person name="Arias T."/>
            <person name="Riano-Pachon D.M."/>
            <person name="Di Stilio V.S."/>
        </authorList>
    </citation>
    <scope>NUCLEOTIDE SEQUENCE [LARGE SCALE GENOMIC DNA]</scope>
    <source>
        <strain evidence="3">cv. WT478/WT964</strain>
        <tissue evidence="2">Leaves</tissue>
    </source>
</reference>